<organism evidence="12 13">
    <name type="scientific">Laodelphax striatellus</name>
    <name type="common">Small brown planthopper</name>
    <name type="synonym">Delphax striatella</name>
    <dbReference type="NCBI Taxonomy" id="195883"/>
    <lineage>
        <taxon>Eukaryota</taxon>
        <taxon>Metazoa</taxon>
        <taxon>Ecdysozoa</taxon>
        <taxon>Arthropoda</taxon>
        <taxon>Hexapoda</taxon>
        <taxon>Insecta</taxon>
        <taxon>Pterygota</taxon>
        <taxon>Neoptera</taxon>
        <taxon>Paraneoptera</taxon>
        <taxon>Hemiptera</taxon>
        <taxon>Auchenorrhyncha</taxon>
        <taxon>Fulgoroidea</taxon>
        <taxon>Delphacidae</taxon>
        <taxon>Criomorphinae</taxon>
        <taxon>Laodelphax</taxon>
    </lineage>
</organism>
<accession>A0A482WUU6</accession>
<dbReference type="InterPro" id="IPR000276">
    <property type="entry name" value="GPCR_Rhodpsn"/>
</dbReference>
<dbReference type="PROSITE" id="PS50262">
    <property type="entry name" value="G_PROTEIN_RECEP_F1_2"/>
    <property type="match status" value="1"/>
</dbReference>
<dbReference type="GO" id="GO:0005886">
    <property type="term" value="C:plasma membrane"/>
    <property type="evidence" value="ECO:0007669"/>
    <property type="project" value="UniProtKB-SubCell"/>
</dbReference>
<comment type="similarity">
    <text evidence="2">Belongs to the G-protein coupled receptor 1 family.</text>
</comment>
<evidence type="ECO:0000259" key="11">
    <source>
        <dbReference type="PROSITE" id="PS50262"/>
    </source>
</evidence>
<dbReference type="STRING" id="195883.A0A482WUU6"/>
<evidence type="ECO:0000256" key="3">
    <source>
        <dbReference type="ARBA" id="ARBA00022475"/>
    </source>
</evidence>
<dbReference type="AlphaFoldDB" id="A0A482WUU6"/>
<keyword evidence="7 10" id="KW-0472">Membrane</keyword>
<dbReference type="Gene3D" id="1.20.1070.10">
    <property type="entry name" value="Rhodopsin 7-helix transmembrane proteins"/>
    <property type="match status" value="2"/>
</dbReference>
<keyword evidence="9" id="KW-0807">Transducer</keyword>
<keyword evidence="5 10" id="KW-1133">Transmembrane helix</keyword>
<feature type="transmembrane region" description="Helical" evidence="10">
    <location>
        <begin position="195"/>
        <end position="220"/>
    </location>
</feature>
<keyword evidence="6" id="KW-0297">G-protein coupled receptor</keyword>
<feature type="domain" description="G-protein coupled receptors family 1 profile" evidence="11">
    <location>
        <begin position="58"/>
        <end position="382"/>
    </location>
</feature>
<dbReference type="PANTHER" id="PTHR24248:SF72">
    <property type="entry name" value="G-PROTEIN COUPLED RECEPTORS FAMILY 1 PROFILE DOMAIN-CONTAINING PROTEIN"/>
    <property type="match status" value="1"/>
</dbReference>
<evidence type="ECO:0000256" key="6">
    <source>
        <dbReference type="ARBA" id="ARBA00023040"/>
    </source>
</evidence>
<reference evidence="12 13" key="1">
    <citation type="journal article" date="2017" name="Gigascience">
        <title>Genome sequence of the small brown planthopper, Laodelphax striatellus.</title>
        <authorList>
            <person name="Zhu J."/>
            <person name="Jiang F."/>
            <person name="Wang X."/>
            <person name="Yang P."/>
            <person name="Bao Y."/>
            <person name="Zhao W."/>
            <person name="Wang W."/>
            <person name="Lu H."/>
            <person name="Wang Q."/>
            <person name="Cui N."/>
            <person name="Li J."/>
            <person name="Chen X."/>
            <person name="Luo L."/>
            <person name="Yu J."/>
            <person name="Kang L."/>
            <person name="Cui F."/>
        </authorList>
    </citation>
    <scope>NUCLEOTIDE SEQUENCE [LARGE SCALE GENOMIC DNA]</scope>
    <source>
        <strain evidence="12">Lst14</strain>
    </source>
</reference>
<dbReference type="InParanoid" id="A0A482WUU6"/>
<comment type="subcellular location">
    <subcellularLocation>
        <location evidence="1">Cell membrane</location>
        <topology evidence="1">Multi-pass membrane protein</topology>
    </subcellularLocation>
</comment>
<dbReference type="GO" id="GO:0043410">
    <property type="term" value="P:positive regulation of MAPK cascade"/>
    <property type="evidence" value="ECO:0007669"/>
    <property type="project" value="TreeGrafter"/>
</dbReference>
<evidence type="ECO:0000256" key="7">
    <source>
        <dbReference type="ARBA" id="ARBA00023136"/>
    </source>
</evidence>
<evidence type="ECO:0000256" key="5">
    <source>
        <dbReference type="ARBA" id="ARBA00022989"/>
    </source>
</evidence>
<name>A0A482WUU6_LAOST</name>
<dbReference type="PANTHER" id="PTHR24248">
    <property type="entry name" value="ADRENERGIC RECEPTOR-RELATED G-PROTEIN COUPLED RECEPTOR"/>
    <property type="match status" value="1"/>
</dbReference>
<dbReference type="EMBL" id="QKKF02025372">
    <property type="protein sequence ID" value="RZF37066.1"/>
    <property type="molecule type" value="Genomic_DNA"/>
</dbReference>
<sequence length="430" mass="46817">MTALNLSTLLNQNLSFDDEGGGSHFGDSTPHFDDIFSDPWLASKLVVLCVFILLTVCGNLLVIVSVVPSPHLRTPTHSLIVNLAVADLLLGITVLPLSATREIQGGAWCSAPTCVRCGRRWTSVLHGVHSVAVRDQRRPLHRRLASAGLLAHPHQATRALPHRRHLASALAISIAPPLGWREELSSRQCHVNKQLGYVIFSACGSFYLPALVIIVLYTLVYRAASKHTKLLYSGSRTTRSDVTLRVHMGSSRSRVSLTTAIPPYQHDTLKEEHISPSRLSAISSNGSIGLPVATGGGRGSDASRNLHPHSGLDGRVVKFQRQKKAAKTLGIVVGGFLLCWFPFFIILPIDAACSSCNLSAGTAFNLAFWLGYFNSCLNPVIYACSSRELRRAFLGLLCSCCSPRHASHQQQLQMNRNSLSSSSVYFKRAL</sequence>
<dbReference type="PRINTS" id="PR00237">
    <property type="entry name" value="GPCRRHODOPSN"/>
</dbReference>
<gene>
    <name evidence="12" type="ORF">LSTR_LSTR014004</name>
</gene>
<evidence type="ECO:0000256" key="1">
    <source>
        <dbReference type="ARBA" id="ARBA00004651"/>
    </source>
</evidence>
<feature type="transmembrane region" description="Helical" evidence="10">
    <location>
        <begin position="328"/>
        <end position="349"/>
    </location>
</feature>
<comment type="caution">
    <text evidence="12">The sequence shown here is derived from an EMBL/GenBank/DDBJ whole genome shotgun (WGS) entry which is preliminary data.</text>
</comment>
<evidence type="ECO:0000256" key="2">
    <source>
        <dbReference type="ARBA" id="ARBA00010663"/>
    </source>
</evidence>
<protein>
    <recommendedName>
        <fullName evidence="11">G-protein coupled receptors family 1 profile domain-containing protein</fullName>
    </recommendedName>
</protein>
<keyword evidence="8" id="KW-0675">Receptor</keyword>
<dbReference type="GO" id="GO:0071880">
    <property type="term" value="P:adenylate cyclase-activating adrenergic receptor signaling pathway"/>
    <property type="evidence" value="ECO:0007669"/>
    <property type="project" value="TreeGrafter"/>
</dbReference>
<keyword evidence="13" id="KW-1185">Reference proteome</keyword>
<proteinExistence type="inferred from homology"/>
<dbReference type="SMART" id="SM01381">
    <property type="entry name" value="7TM_GPCR_Srsx"/>
    <property type="match status" value="1"/>
</dbReference>
<feature type="transmembrane region" description="Helical" evidence="10">
    <location>
        <begin position="45"/>
        <end position="67"/>
    </location>
</feature>
<dbReference type="Pfam" id="PF00001">
    <property type="entry name" value="7tm_1"/>
    <property type="match status" value="2"/>
</dbReference>
<evidence type="ECO:0000313" key="12">
    <source>
        <dbReference type="EMBL" id="RZF37066.1"/>
    </source>
</evidence>
<dbReference type="SUPFAM" id="SSF81321">
    <property type="entry name" value="Family A G protein-coupled receptor-like"/>
    <property type="match status" value="2"/>
</dbReference>
<keyword evidence="3" id="KW-1003">Cell membrane</keyword>
<evidence type="ECO:0000256" key="8">
    <source>
        <dbReference type="ARBA" id="ARBA00023170"/>
    </source>
</evidence>
<dbReference type="OrthoDB" id="5977853at2759"/>
<evidence type="ECO:0000313" key="13">
    <source>
        <dbReference type="Proteomes" id="UP000291343"/>
    </source>
</evidence>
<evidence type="ECO:0000256" key="10">
    <source>
        <dbReference type="SAM" id="Phobius"/>
    </source>
</evidence>
<evidence type="ECO:0000256" key="9">
    <source>
        <dbReference type="ARBA" id="ARBA00023224"/>
    </source>
</evidence>
<dbReference type="SMR" id="A0A482WUU6"/>
<dbReference type="Proteomes" id="UP000291343">
    <property type="component" value="Unassembled WGS sequence"/>
</dbReference>
<evidence type="ECO:0000256" key="4">
    <source>
        <dbReference type="ARBA" id="ARBA00022692"/>
    </source>
</evidence>
<keyword evidence="4 10" id="KW-0812">Transmembrane</keyword>
<dbReference type="InterPro" id="IPR017452">
    <property type="entry name" value="GPCR_Rhodpsn_7TM"/>
</dbReference>
<dbReference type="GO" id="GO:0004993">
    <property type="term" value="F:G protein-coupled serotonin receptor activity"/>
    <property type="evidence" value="ECO:0007669"/>
    <property type="project" value="UniProtKB-ARBA"/>
</dbReference>
<feature type="transmembrane region" description="Helical" evidence="10">
    <location>
        <begin position="79"/>
        <end position="99"/>
    </location>
</feature>